<gene>
    <name evidence="6" type="ORF">SAMN05660429_00435</name>
</gene>
<dbReference type="RefSeq" id="WP_093327316.1">
    <property type="nucleotide sequence ID" value="NZ_AP027363.1"/>
</dbReference>
<dbReference type="OrthoDB" id="513661at2"/>
<dbReference type="InterPro" id="IPR001129">
    <property type="entry name" value="Membr-assoc_MAPEG"/>
</dbReference>
<keyword evidence="2 5" id="KW-0812">Transmembrane</keyword>
<evidence type="ECO:0000256" key="3">
    <source>
        <dbReference type="ARBA" id="ARBA00022989"/>
    </source>
</evidence>
<dbReference type="SUPFAM" id="SSF161084">
    <property type="entry name" value="MAPEG domain-like"/>
    <property type="match status" value="1"/>
</dbReference>
<dbReference type="Proteomes" id="UP000199308">
    <property type="component" value="Unassembled WGS sequence"/>
</dbReference>
<dbReference type="PANTHER" id="PTHR35371:SF1">
    <property type="entry name" value="BLR7753 PROTEIN"/>
    <property type="match status" value="1"/>
</dbReference>
<protein>
    <submittedName>
        <fullName evidence="6">Uncharacterized conserved protein, MAPEG superfamily</fullName>
    </submittedName>
</protein>
<dbReference type="STRING" id="349064.SAMN05660429_00435"/>
<keyword evidence="3 5" id="KW-1133">Transmembrane helix</keyword>
<comment type="subcellular location">
    <subcellularLocation>
        <location evidence="1">Membrane</location>
    </subcellularLocation>
</comment>
<organism evidence="6 7">
    <name type="scientific">Thalassotalea agarivorans</name>
    <name type="common">Thalassomonas agarivorans</name>
    <dbReference type="NCBI Taxonomy" id="349064"/>
    <lineage>
        <taxon>Bacteria</taxon>
        <taxon>Pseudomonadati</taxon>
        <taxon>Pseudomonadota</taxon>
        <taxon>Gammaproteobacteria</taxon>
        <taxon>Alteromonadales</taxon>
        <taxon>Colwelliaceae</taxon>
        <taxon>Thalassotalea</taxon>
    </lineage>
</organism>
<dbReference type="AlphaFoldDB" id="A0A1H9ZFX0"/>
<accession>A0A1H9ZFX0</accession>
<dbReference type="EMBL" id="FOHK01000002">
    <property type="protein sequence ID" value="SES80491.1"/>
    <property type="molecule type" value="Genomic_DNA"/>
</dbReference>
<evidence type="ECO:0000256" key="5">
    <source>
        <dbReference type="SAM" id="Phobius"/>
    </source>
</evidence>
<feature type="transmembrane region" description="Helical" evidence="5">
    <location>
        <begin position="109"/>
        <end position="128"/>
    </location>
</feature>
<dbReference type="Gene3D" id="1.20.120.550">
    <property type="entry name" value="Membrane associated eicosanoid/glutathione metabolism-like domain"/>
    <property type="match status" value="1"/>
</dbReference>
<evidence type="ECO:0000256" key="1">
    <source>
        <dbReference type="ARBA" id="ARBA00004370"/>
    </source>
</evidence>
<evidence type="ECO:0000256" key="4">
    <source>
        <dbReference type="ARBA" id="ARBA00023136"/>
    </source>
</evidence>
<reference evidence="6 7" key="1">
    <citation type="submission" date="2016-10" db="EMBL/GenBank/DDBJ databases">
        <authorList>
            <person name="de Groot N.N."/>
        </authorList>
    </citation>
    <scope>NUCLEOTIDE SEQUENCE [LARGE SCALE GENOMIC DNA]</scope>
    <source>
        <strain evidence="6 7">DSM 19706</strain>
    </source>
</reference>
<dbReference type="InterPro" id="IPR023352">
    <property type="entry name" value="MAPEG-like_dom_sf"/>
</dbReference>
<keyword evidence="4 5" id="KW-0472">Membrane</keyword>
<keyword evidence="7" id="KW-1185">Reference proteome</keyword>
<dbReference type="Pfam" id="PF01124">
    <property type="entry name" value="MAPEG"/>
    <property type="match status" value="1"/>
</dbReference>
<sequence>MTILILCLTIAALLPFLAKAPVAIEMNKLGGYNNKFPREQQKKLEGMGARALAAHHNAFESFIVFAPAVLLAVMFKLATPTIVTLAVIHVLARVAYNFLYLANKSTLRSLSWTVGIGCSFAIYILVLLNL</sequence>
<evidence type="ECO:0000313" key="7">
    <source>
        <dbReference type="Proteomes" id="UP000199308"/>
    </source>
</evidence>
<proteinExistence type="predicted"/>
<name>A0A1H9ZFX0_THASX</name>
<evidence type="ECO:0000313" key="6">
    <source>
        <dbReference type="EMBL" id="SES80491.1"/>
    </source>
</evidence>
<evidence type="ECO:0000256" key="2">
    <source>
        <dbReference type="ARBA" id="ARBA00022692"/>
    </source>
</evidence>
<dbReference type="GO" id="GO:0016020">
    <property type="term" value="C:membrane"/>
    <property type="evidence" value="ECO:0007669"/>
    <property type="project" value="UniProtKB-SubCell"/>
</dbReference>
<dbReference type="PANTHER" id="PTHR35371">
    <property type="entry name" value="INNER MEMBRANE PROTEIN"/>
    <property type="match status" value="1"/>
</dbReference>